<dbReference type="GO" id="GO:0003713">
    <property type="term" value="F:transcription coactivator activity"/>
    <property type="evidence" value="ECO:0007669"/>
    <property type="project" value="TreeGrafter"/>
</dbReference>
<evidence type="ECO:0000256" key="4">
    <source>
        <dbReference type="ARBA" id="ARBA00023163"/>
    </source>
</evidence>
<name>W3X2Y8_PESFW</name>
<dbReference type="HOGENOM" id="CLU_021711_3_0_1"/>
<keyword evidence="3" id="KW-0805">Transcription regulation</keyword>
<evidence type="ECO:0000256" key="1">
    <source>
        <dbReference type="ARBA" id="ARBA00004123"/>
    </source>
</evidence>
<dbReference type="CDD" id="cd22931">
    <property type="entry name" value="HFD_TAF6"/>
    <property type="match status" value="1"/>
</dbReference>
<dbReference type="EMBL" id="KI912114">
    <property type="protein sequence ID" value="ETS79747.1"/>
    <property type="molecule type" value="Genomic_DNA"/>
</dbReference>
<evidence type="ECO:0000256" key="3">
    <source>
        <dbReference type="ARBA" id="ARBA00023015"/>
    </source>
</evidence>
<dbReference type="Proteomes" id="UP000030651">
    <property type="component" value="Unassembled WGS sequence"/>
</dbReference>
<dbReference type="InterPro" id="IPR011442">
    <property type="entry name" value="TAF6_C"/>
</dbReference>
<reference evidence="11" key="1">
    <citation type="journal article" date="2015" name="BMC Genomics">
        <title>Genomic and transcriptomic analysis of the endophytic fungus Pestalotiopsis fici reveals its lifestyle and high potential for synthesis of natural products.</title>
        <authorList>
            <person name="Wang X."/>
            <person name="Zhang X."/>
            <person name="Liu L."/>
            <person name="Xiang M."/>
            <person name="Wang W."/>
            <person name="Sun X."/>
            <person name="Che Y."/>
            <person name="Guo L."/>
            <person name="Liu G."/>
            <person name="Guo L."/>
            <person name="Wang C."/>
            <person name="Yin W.B."/>
            <person name="Stadler M."/>
            <person name="Zhang X."/>
            <person name="Liu X."/>
        </authorList>
    </citation>
    <scope>NUCLEOTIDE SEQUENCE [LARGE SCALE GENOMIC DNA]</scope>
    <source>
        <strain evidence="11">W106-1 / CGMCC3.15140</strain>
    </source>
</reference>
<accession>W3X2Y8</accession>
<dbReference type="InterPro" id="IPR046344">
    <property type="entry name" value="TAF6_C_sf"/>
</dbReference>
<gene>
    <name evidence="10" type="ORF">PFICI_09600</name>
</gene>
<comment type="similarity">
    <text evidence="2">Belongs to the TAF6 family.</text>
</comment>
<comment type="subcellular location">
    <subcellularLocation>
        <location evidence="1">Nucleus</location>
    </subcellularLocation>
</comment>
<dbReference type="GO" id="GO:0000124">
    <property type="term" value="C:SAGA complex"/>
    <property type="evidence" value="ECO:0007669"/>
    <property type="project" value="EnsemblFungi"/>
</dbReference>
<dbReference type="InterPro" id="IPR004823">
    <property type="entry name" value="TAF_TATA-bd_Histone-like_dom"/>
</dbReference>
<dbReference type="OrthoDB" id="361039at2759"/>
<evidence type="ECO:0000259" key="9">
    <source>
        <dbReference type="SMART" id="SM00803"/>
    </source>
</evidence>
<evidence type="ECO:0000256" key="7">
    <source>
        <dbReference type="ARBA" id="ARBA00093655"/>
    </source>
</evidence>
<feature type="region of interest" description="Disordered" evidence="8">
    <location>
        <begin position="178"/>
        <end position="198"/>
    </location>
</feature>
<organism evidence="10 11">
    <name type="scientific">Pestalotiopsis fici (strain W106-1 / CGMCC3.15140)</name>
    <dbReference type="NCBI Taxonomy" id="1229662"/>
    <lineage>
        <taxon>Eukaryota</taxon>
        <taxon>Fungi</taxon>
        <taxon>Dikarya</taxon>
        <taxon>Ascomycota</taxon>
        <taxon>Pezizomycotina</taxon>
        <taxon>Sordariomycetes</taxon>
        <taxon>Xylariomycetidae</taxon>
        <taxon>Amphisphaeriales</taxon>
        <taxon>Sporocadaceae</taxon>
        <taxon>Pestalotiopsis</taxon>
    </lineage>
</organism>
<dbReference type="GO" id="GO:0051123">
    <property type="term" value="P:RNA polymerase II preinitiation complex assembly"/>
    <property type="evidence" value="ECO:0007669"/>
    <property type="project" value="EnsemblFungi"/>
</dbReference>
<proteinExistence type="inferred from homology"/>
<dbReference type="GO" id="GO:2000144">
    <property type="term" value="P:positive regulation of DNA-templated transcription initiation"/>
    <property type="evidence" value="ECO:0007669"/>
    <property type="project" value="EnsemblFungi"/>
</dbReference>
<dbReference type="InterPro" id="IPR037796">
    <property type="entry name" value="TAF6"/>
</dbReference>
<evidence type="ECO:0000256" key="2">
    <source>
        <dbReference type="ARBA" id="ARBA00007688"/>
    </source>
</evidence>
<feature type="domain" description="TATA box binding protein associated factor (TAF) histone-like fold" evidence="9">
    <location>
        <begin position="25"/>
        <end position="88"/>
    </location>
</feature>
<dbReference type="STRING" id="1229662.W3X2Y8"/>
<dbReference type="GO" id="GO:0061629">
    <property type="term" value="F:RNA polymerase II-specific DNA-binding transcription factor binding"/>
    <property type="evidence" value="ECO:0007669"/>
    <property type="project" value="EnsemblFungi"/>
</dbReference>
<dbReference type="GO" id="GO:0046695">
    <property type="term" value="C:SLIK (SAGA-like) complex"/>
    <property type="evidence" value="ECO:0007669"/>
    <property type="project" value="EnsemblFungi"/>
</dbReference>
<keyword evidence="4" id="KW-0804">Transcription</keyword>
<dbReference type="eggNOG" id="KOG2549">
    <property type="taxonomic scope" value="Eukaryota"/>
</dbReference>
<evidence type="ECO:0000256" key="6">
    <source>
        <dbReference type="ARBA" id="ARBA00076308"/>
    </source>
</evidence>
<dbReference type="KEGG" id="pfy:PFICI_09600"/>
<dbReference type="OMA" id="YFVQFIA"/>
<dbReference type="GeneID" id="19274613"/>
<dbReference type="AlphaFoldDB" id="W3X2Y8"/>
<dbReference type="FunCoup" id="W3X2Y8">
    <property type="interactions" value="1044"/>
</dbReference>
<dbReference type="Pfam" id="PF07571">
    <property type="entry name" value="TAF6_C"/>
    <property type="match status" value="1"/>
</dbReference>
<dbReference type="GO" id="GO:0042802">
    <property type="term" value="F:identical protein binding"/>
    <property type="evidence" value="ECO:0007669"/>
    <property type="project" value="EnsemblFungi"/>
</dbReference>
<dbReference type="InterPro" id="IPR009072">
    <property type="entry name" value="Histone-fold"/>
</dbReference>
<dbReference type="FunFam" id="1.10.20.10:FF:000033">
    <property type="entry name" value="Transcription initiation factor TFIID complex subunit"/>
    <property type="match status" value="1"/>
</dbReference>
<dbReference type="GO" id="GO:0005669">
    <property type="term" value="C:transcription factor TFIID complex"/>
    <property type="evidence" value="ECO:0007669"/>
    <property type="project" value="EnsemblFungi"/>
</dbReference>
<evidence type="ECO:0000313" key="11">
    <source>
        <dbReference type="Proteomes" id="UP000030651"/>
    </source>
</evidence>
<dbReference type="PANTHER" id="PTHR10221:SF9">
    <property type="entry name" value="TRANSCRIPTION INITIATION FACTOR TFIID SUBUNIT 6"/>
    <property type="match status" value="1"/>
</dbReference>
<keyword evidence="11" id="KW-1185">Reference proteome</keyword>
<dbReference type="RefSeq" id="XP_007836372.1">
    <property type="nucleotide sequence ID" value="XM_007838181.1"/>
</dbReference>
<dbReference type="Gene3D" id="1.10.20.10">
    <property type="entry name" value="Histone, subunit A"/>
    <property type="match status" value="1"/>
</dbReference>
<protein>
    <recommendedName>
        <fullName evidence="6">TBP-associated factor 6</fullName>
    </recommendedName>
    <alternativeName>
        <fullName evidence="7">Transcription initiation factor TFIID subunit 6</fullName>
    </alternativeName>
</protein>
<evidence type="ECO:0000256" key="8">
    <source>
        <dbReference type="SAM" id="MobiDB-lite"/>
    </source>
</evidence>
<sequence>MASNNAARAPAPQDAASKPKETALLWNPDNVKDVAESLGIGNLNEEALRTLAQDVEYRIGQVIIEALRFMKGAKRSTLTTQDIASALKVLDVEPLYGYDSTRPLRYGEAGIGTGQPIFYLEDEEVDFEKLINNPLPKVPRDSNFTGMSICCVAQHRDTRSFLSSLVTGHWLAIEGVQPTIPQNPSTNESRSQELLPKGPGANPALPAVAGNQGANFRPAVKHIISTELTLYFEKVQSALLDDNPEPVAQELRAAALESVKSDPGIHQLVPYFVNFICNEVSHHMDDLFILRRMMELTDALVENPEIYLDPYASPLSAPVLTCLLGRKLGNENGQDWLNEVYLLREFSASLIGRICQKYATSNKMLRPKMTRTCLKHFLDINMPASVWYGAILGLSAAGGPESIRVLALQNFKNFSDGMLQKLKEGGNDSNQIELEAILGAIIKAIRTLLPEQNLLMANGVNGTSDRETSELKEFLGDLIGERVARLGDHQLVQTVLDARAFSAH</sequence>
<dbReference type="GO" id="GO:0005829">
    <property type="term" value="C:cytosol"/>
    <property type="evidence" value="ECO:0007669"/>
    <property type="project" value="EnsemblFungi"/>
</dbReference>
<dbReference type="GO" id="GO:0003682">
    <property type="term" value="F:chromatin binding"/>
    <property type="evidence" value="ECO:0007669"/>
    <property type="project" value="EnsemblFungi"/>
</dbReference>
<dbReference type="InParanoid" id="W3X2Y8"/>
<dbReference type="SUPFAM" id="SSF47113">
    <property type="entry name" value="Histone-fold"/>
    <property type="match status" value="1"/>
</dbReference>
<feature type="compositionally biased region" description="Low complexity" evidence="8">
    <location>
        <begin position="1"/>
        <end position="16"/>
    </location>
</feature>
<dbReference type="GO" id="GO:0016251">
    <property type="term" value="F:RNA polymerase II general transcription initiation factor activity"/>
    <property type="evidence" value="ECO:0007669"/>
    <property type="project" value="InterPro"/>
</dbReference>
<dbReference type="SMART" id="SM00803">
    <property type="entry name" value="TAF"/>
    <property type="match status" value="1"/>
</dbReference>
<evidence type="ECO:0000256" key="5">
    <source>
        <dbReference type="ARBA" id="ARBA00023242"/>
    </source>
</evidence>
<dbReference type="Gene3D" id="1.25.40.770">
    <property type="entry name" value="TAF6, C-terminal HEAT repeat domain"/>
    <property type="match status" value="1"/>
</dbReference>
<dbReference type="GO" id="GO:0045944">
    <property type="term" value="P:positive regulation of transcription by RNA polymerase II"/>
    <property type="evidence" value="ECO:0007669"/>
    <property type="project" value="EnsemblFungi"/>
</dbReference>
<dbReference type="CDD" id="cd08050">
    <property type="entry name" value="TAF6C"/>
    <property type="match status" value="1"/>
</dbReference>
<dbReference type="PANTHER" id="PTHR10221">
    <property type="entry name" value="TRANSCRIPTION INITIATION FACTOR TFIID SUBUNIT 6"/>
    <property type="match status" value="1"/>
</dbReference>
<keyword evidence="5" id="KW-0539">Nucleus</keyword>
<dbReference type="GO" id="GO:0046982">
    <property type="term" value="F:protein heterodimerization activity"/>
    <property type="evidence" value="ECO:0007669"/>
    <property type="project" value="InterPro"/>
</dbReference>
<dbReference type="GO" id="GO:0006325">
    <property type="term" value="P:chromatin organization"/>
    <property type="evidence" value="ECO:0007669"/>
    <property type="project" value="EnsemblFungi"/>
</dbReference>
<feature type="compositionally biased region" description="Polar residues" evidence="8">
    <location>
        <begin position="179"/>
        <end position="189"/>
    </location>
</feature>
<feature type="region of interest" description="Disordered" evidence="8">
    <location>
        <begin position="1"/>
        <end position="23"/>
    </location>
</feature>
<evidence type="ECO:0000313" key="10">
    <source>
        <dbReference type="EMBL" id="ETS79747.1"/>
    </source>
</evidence>
<dbReference type="Pfam" id="PF02969">
    <property type="entry name" value="TAF"/>
    <property type="match status" value="1"/>
</dbReference>